<dbReference type="AlphaFoldDB" id="A0A1I5I1M5"/>
<organism evidence="3 4">
    <name type="scientific">Geodermatophilus obscurus</name>
    <dbReference type="NCBI Taxonomy" id="1861"/>
    <lineage>
        <taxon>Bacteria</taxon>
        <taxon>Bacillati</taxon>
        <taxon>Actinomycetota</taxon>
        <taxon>Actinomycetes</taxon>
        <taxon>Geodermatophilales</taxon>
        <taxon>Geodermatophilaceae</taxon>
        <taxon>Geodermatophilus</taxon>
    </lineage>
</organism>
<keyword evidence="2" id="KW-0472">Membrane</keyword>
<evidence type="ECO:0000256" key="2">
    <source>
        <dbReference type="SAM" id="Phobius"/>
    </source>
</evidence>
<keyword evidence="2" id="KW-1133">Transmembrane helix</keyword>
<feature type="region of interest" description="Disordered" evidence="1">
    <location>
        <begin position="1"/>
        <end position="29"/>
    </location>
</feature>
<feature type="transmembrane region" description="Helical" evidence="2">
    <location>
        <begin position="94"/>
        <end position="117"/>
    </location>
</feature>
<gene>
    <name evidence="3" type="ORF">SAMN05660359_04246</name>
</gene>
<feature type="compositionally biased region" description="Low complexity" evidence="1">
    <location>
        <begin position="162"/>
        <end position="171"/>
    </location>
</feature>
<keyword evidence="4" id="KW-1185">Reference proteome</keyword>
<sequence length="171" mass="17182">MPSSPSRRAAPRRSPRAAPLPSARGPAVPGGRPLSAPFAAVFGVLTAAEGGYLARLLWSPGSGPDWVVAIPAVPAALALAGALLVLLGRGRGWLVLTAAAALSALLLLGVALLFGALGDGTSVGWSLLMLVGPGGALALGVRRPIREWTRPGRGTPPPVPARPGRTVAHGR</sequence>
<feature type="transmembrane region" description="Helical" evidence="2">
    <location>
        <begin position="66"/>
        <end position="87"/>
    </location>
</feature>
<dbReference type="OrthoDB" id="5198798at2"/>
<reference evidence="4" key="1">
    <citation type="submission" date="2016-10" db="EMBL/GenBank/DDBJ databases">
        <authorList>
            <person name="Varghese N."/>
            <person name="Submissions S."/>
        </authorList>
    </citation>
    <scope>NUCLEOTIDE SEQUENCE [LARGE SCALE GENOMIC DNA]</scope>
    <source>
        <strain evidence="4">DSM 43161</strain>
    </source>
</reference>
<evidence type="ECO:0000313" key="3">
    <source>
        <dbReference type="EMBL" id="SFO54445.1"/>
    </source>
</evidence>
<proteinExistence type="predicted"/>
<dbReference type="RefSeq" id="WP_075015468.1">
    <property type="nucleotide sequence ID" value="NZ_FOWE01000011.1"/>
</dbReference>
<feature type="region of interest" description="Disordered" evidence="1">
    <location>
        <begin position="148"/>
        <end position="171"/>
    </location>
</feature>
<evidence type="ECO:0000256" key="1">
    <source>
        <dbReference type="SAM" id="MobiDB-lite"/>
    </source>
</evidence>
<evidence type="ECO:0000313" key="4">
    <source>
        <dbReference type="Proteomes" id="UP000183642"/>
    </source>
</evidence>
<feature type="compositionally biased region" description="Low complexity" evidence="1">
    <location>
        <begin position="16"/>
        <end position="27"/>
    </location>
</feature>
<accession>A0A1I5I1M5</accession>
<name>A0A1I5I1M5_9ACTN</name>
<dbReference type="Proteomes" id="UP000183642">
    <property type="component" value="Unassembled WGS sequence"/>
</dbReference>
<feature type="transmembrane region" description="Helical" evidence="2">
    <location>
        <begin position="123"/>
        <end position="141"/>
    </location>
</feature>
<keyword evidence="2" id="KW-0812">Transmembrane</keyword>
<protein>
    <submittedName>
        <fullName evidence="3">Uncharacterized protein</fullName>
    </submittedName>
</protein>
<dbReference type="EMBL" id="FOWE01000011">
    <property type="protein sequence ID" value="SFO54445.1"/>
    <property type="molecule type" value="Genomic_DNA"/>
</dbReference>